<evidence type="ECO:0000313" key="3">
    <source>
        <dbReference type="Proteomes" id="UP000076394"/>
    </source>
</evidence>
<feature type="transmembrane region" description="Helical" evidence="1">
    <location>
        <begin position="6"/>
        <end position="22"/>
    </location>
</feature>
<dbReference type="AlphaFoldDB" id="A0A142V8D0"/>
<sequence length="89" mass="9858">MGFFVGLFIGIALLAAILWMKRKDINFTWYDWVIGVFVLILGVLATQHYIASVGHEEAKAGLLGLALFGGLAIVLGLIEWQIITRRKKA</sequence>
<dbReference type="EMBL" id="CP011127">
    <property type="protein sequence ID" value="AMU86086.1"/>
    <property type="molecule type" value="Genomic_DNA"/>
</dbReference>
<keyword evidence="1" id="KW-0812">Transmembrane</keyword>
<evidence type="ECO:0000313" key="2">
    <source>
        <dbReference type="EMBL" id="AMU86086.1"/>
    </source>
</evidence>
<proteinExistence type="predicted"/>
<dbReference type="Proteomes" id="UP000076394">
    <property type="component" value="Chromosome"/>
</dbReference>
<keyword evidence="1" id="KW-1133">Transmembrane helix</keyword>
<name>A0A142V8D0_9CHLR</name>
<accession>A0A142V8D0</accession>
<reference evidence="2 3" key="1">
    <citation type="submission" date="2015-03" db="EMBL/GenBank/DDBJ databases">
        <title>Genomic characterization of Dehalococcoides mccartyi strain 11a5, an unusal plasmid-containing chloroethene dechlorinator.</title>
        <authorList>
            <person name="Zhao S."/>
            <person name="Ding C."/>
            <person name="He J."/>
        </authorList>
    </citation>
    <scope>NUCLEOTIDE SEQUENCE [LARGE SCALE GENOMIC DNA]</scope>
    <source>
        <strain evidence="2 3">11a5</strain>
    </source>
</reference>
<keyword evidence="1" id="KW-0472">Membrane</keyword>
<feature type="transmembrane region" description="Helical" evidence="1">
    <location>
        <begin position="62"/>
        <end position="83"/>
    </location>
</feature>
<dbReference type="PATRIC" id="fig|61435.8.peg.256"/>
<feature type="transmembrane region" description="Helical" evidence="1">
    <location>
        <begin position="29"/>
        <end position="50"/>
    </location>
</feature>
<organism evidence="2 3">
    <name type="scientific">Dehalococcoides mccartyi</name>
    <dbReference type="NCBI Taxonomy" id="61435"/>
    <lineage>
        <taxon>Bacteria</taxon>
        <taxon>Bacillati</taxon>
        <taxon>Chloroflexota</taxon>
        <taxon>Dehalococcoidia</taxon>
        <taxon>Dehalococcoidales</taxon>
        <taxon>Dehalococcoidaceae</taxon>
        <taxon>Dehalococcoides</taxon>
    </lineage>
</organism>
<gene>
    <name evidence="2" type="primary">rdhB</name>
    <name evidence="2" type="ORF">Dm11a5_0256</name>
</gene>
<dbReference type="RefSeq" id="WP_023651883.1">
    <property type="nucleotide sequence ID" value="NZ_CP011127.1"/>
</dbReference>
<protein>
    <submittedName>
        <fullName evidence="2">Reductive dehalogenase anchoring protein</fullName>
    </submittedName>
</protein>
<evidence type="ECO:0000256" key="1">
    <source>
        <dbReference type="SAM" id="Phobius"/>
    </source>
</evidence>